<dbReference type="InterPro" id="IPR046341">
    <property type="entry name" value="SET_dom_sf"/>
</dbReference>
<dbReference type="Gene3D" id="3.90.1410.10">
    <property type="entry name" value="set domain protein methyltransferase, domain 1"/>
    <property type="match status" value="1"/>
</dbReference>
<dbReference type="CDD" id="cd10527">
    <property type="entry name" value="SET_LSMT"/>
    <property type="match status" value="1"/>
</dbReference>
<dbReference type="Proteomes" id="UP001497392">
    <property type="component" value="Unassembled WGS sequence"/>
</dbReference>
<evidence type="ECO:0000313" key="1">
    <source>
        <dbReference type="EMBL" id="CAL5225504.1"/>
    </source>
</evidence>
<dbReference type="EMBL" id="CAXHTA020000012">
    <property type="protein sequence ID" value="CAL5225504.1"/>
    <property type="molecule type" value="Genomic_DNA"/>
</dbReference>
<organism evidence="1 2">
    <name type="scientific">Coccomyxa viridis</name>
    <dbReference type="NCBI Taxonomy" id="1274662"/>
    <lineage>
        <taxon>Eukaryota</taxon>
        <taxon>Viridiplantae</taxon>
        <taxon>Chlorophyta</taxon>
        <taxon>core chlorophytes</taxon>
        <taxon>Trebouxiophyceae</taxon>
        <taxon>Trebouxiophyceae incertae sedis</taxon>
        <taxon>Coccomyxaceae</taxon>
        <taxon>Coccomyxa</taxon>
    </lineage>
</organism>
<evidence type="ECO:0000313" key="2">
    <source>
        <dbReference type="Proteomes" id="UP001497392"/>
    </source>
</evidence>
<protein>
    <submittedName>
        <fullName evidence="1">G8333 protein</fullName>
    </submittedName>
</protein>
<keyword evidence="2" id="KW-1185">Reference proteome</keyword>
<dbReference type="PANTHER" id="PTHR13271">
    <property type="entry name" value="UNCHARACTERIZED PUTATIVE METHYLTRANSFERASE"/>
    <property type="match status" value="1"/>
</dbReference>
<gene>
    <name evidence="1" type="primary">g8333</name>
    <name evidence="1" type="ORF">VP750_LOCUS7163</name>
</gene>
<reference evidence="1 2" key="1">
    <citation type="submission" date="2024-06" db="EMBL/GenBank/DDBJ databases">
        <authorList>
            <person name="Kraege A."/>
            <person name="Thomma B."/>
        </authorList>
    </citation>
    <scope>NUCLEOTIDE SEQUENCE [LARGE SCALE GENOMIC DNA]</scope>
</reference>
<dbReference type="InterPro" id="IPR050600">
    <property type="entry name" value="SETD3_SETD6_MTase"/>
</dbReference>
<dbReference type="SUPFAM" id="SSF82199">
    <property type="entry name" value="SET domain"/>
    <property type="match status" value="1"/>
</dbReference>
<comment type="caution">
    <text evidence="1">The sequence shown here is derived from an EMBL/GenBank/DDBJ whole genome shotgun (WGS) entry which is preliminary data.</text>
</comment>
<proteinExistence type="predicted"/>
<sequence length="191" mass="21314">MGIYLSVITPQEAVGDKLDRRWTLCLLLLLERARGAQSFWAAYIDALPTSYSDPLWWGQEALSLLEGTRLEAGVEHYSNEVKQLGLWRQQLCELQAELGGPSTLQDGAAGWAMTDEALIWAKSTVWSRAFNIPYLGAPGKAGIALIPFADMLDHSHDRHMAWHTGSSGRDPFTFITHTPISKARPDLEFFN</sequence>
<name>A0ABP1G034_9CHLO</name>
<dbReference type="PANTHER" id="PTHR13271:SF145">
    <property type="entry name" value="SET DOMAIN-CONTAINING PROTEIN"/>
    <property type="match status" value="1"/>
</dbReference>
<accession>A0ABP1G034</accession>